<dbReference type="PROSITE" id="PS00108">
    <property type="entry name" value="PROTEIN_KINASE_ST"/>
    <property type="match status" value="1"/>
</dbReference>
<dbReference type="GO" id="GO:0000082">
    <property type="term" value="P:G1/S transition of mitotic cell cycle"/>
    <property type="evidence" value="ECO:0007669"/>
    <property type="project" value="TreeGrafter"/>
</dbReference>
<dbReference type="SUPFAM" id="SSF56112">
    <property type="entry name" value="Protein kinase-like (PK-like)"/>
    <property type="match status" value="1"/>
</dbReference>
<keyword evidence="12" id="KW-1185">Reference proteome</keyword>
<dbReference type="Pfam" id="PF00069">
    <property type="entry name" value="Pkinase"/>
    <property type="match status" value="1"/>
</dbReference>
<dbReference type="Proteomes" id="UP001176521">
    <property type="component" value="Unassembled WGS sequence"/>
</dbReference>
<dbReference type="GO" id="GO:0005737">
    <property type="term" value="C:cytoplasm"/>
    <property type="evidence" value="ECO:0007669"/>
    <property type="project" value="TreeGrafter"/>
</dbReference>
<dbReference type="InterPro" id="IPR008271">
    <property type="entry name" value="Ser/Thr_kinase_AS"/>
</dbReference>
<dbReference type="PANTHER" id="PTHR24056:SF254">
    <property type="entry name" value="CYCLIN-DEPENDENT KINASE 2"/>
    <property type="match status" value="1"/>
</dbReference>
<feature type="region of interest" description="Disordered" evidence="9">
    <location>
        <begin position="100"/>
        <end position="142"/>
    </location>
</feature>
<evidence type="ECO:0000256" key="8">
    <source>
        <dbReference type="ARBA" id="ARBA00039266"/>
    </source>
</evidence>
<evidence type="ECO:0000256" key="1">
    <source>
        <dbReference type="ARBA" id="ARBA00006485"/>
    </source>
</evidence>
<dbReference type="Gene3D" id="1.10.510.10">
    <property type="entry name" value="Transferase(Phosphotransferase) domain 1"/>
    <property type="match status" value="1"/>
</dbReference>
<dbReference type="InterPro" id="IPR000719">
    <property type="entry name" value="Prot_kinase_dom"/>
</dbReference>
<evidence type="ECO:0000256" key="4">
    <source>
        <dbReference type="ARBA" id="ARBA00022679"/>
    </source>
</evidence>
<dbReference type="GO" id="GO:0030332">
    <property type="term" value="F:cyclin binding"/>
    <property type="evidence" value="ECO:0007669"/>
    <property type="project" value="TreeGrafter"/>
</dbReference>
<dbReference type="InterPro" id="IPR050108">
    <property type="entry name" value="CDK"/>
</dbReference>
<dbReference type="PROSITE" id="PS50011">
    <property type="entry name" value="PROTEIN_KINASE_DOM"/>
    <property type="match status" value="1"/>
</dbReference>
<keyword evidence="3" id="KW-0723">Serine/threonine-protein kinase</keyword>
<keyword evidence="4" id="KW-0808">Transferase</keyword>
<evidence type="ECO:0000259" key="10">
    <source>
        <dbReference type="PROSITE" id="PS50011"/>
    </source>
</evidence>
<dbReference type="EC" id="2.7.11.22" evidence="2"/>
<dbReference type="GO" id="GO:0010468">
    <property type="term" value="P:regulation of gene expression"/>
    <property type="evidence" value="ECO:0007669"/>
    <property type="project" value="TreeGrafter"/>
</dbReference>
<dbReference type="GO" id="GO:0007165">
    <property type="term" value="P:signal transduction"/>
    <property type="evidence" value="ECO:0007669"/>
    <property type="project" value="TreeGrafter"/>
</dbReference>
<keyword evidence="5" id="KW-0547">Nucleotide-binding</keyword>
<dbReference type="PANTHER" id="PTHR24056">
    <property type="entry name" value="CELL DIVISION PROTEIN KINASE"/>
    <property type="match status" value="1"/>
</dbReference>
<dbReference type="GO" id="GO:0000307">
    <property type="term" value="C:cyclin-dependent protein kinase holoenzyme complex"/>
    <property type="evidence" value="ECO:0007669"/>
    <property type="project" value="TreeGrafter"/>
</dbReference>
<comment type="similarity">
    <text evidence="1">Belongs to the protein kinase superfamily. CMGC Ser/Thr protein kinase family. CDC2/CDKX subfamily.</text>
</comment>
<reference evidence="11" key="1">
    <citation type="journal article" date="2023" name="PhytoFront">
        <title>Draft Genome Resources of Seven Strains of Tilletia horrida, Causal Agent of Kernel Smut of Rice.</title>
        <authorList>
            <person name="Khanal S."/>
            <person name="Antony Babu S."/>
            <person name="Zhou X.G."/>
        </authorList>
    </citation>
    <scope>NUCLEOTIDE SEQUENCE</scope>
    <source>
        <strain evidence="11">TX3</strain>
    </source>
</reference>
<dbReference type="AlphaFoldDB" id="A0AAN6JK19"/>
<feature type="compositionally biased region" description="Low complexity" evidence="9">
    <location>
        <begin position="100"/>
        <end position="114"/>
    </location>
</feature>
<accession>A0AAN6JK19</accession>
<dbReference type="Gene3D" id="3.30.200.20">
    <property type="entry name" value="Phosphorylase Kinase, domain 1"/>
    <property type="match status" value="1"/>
</dbReference>
<organism evidence="11 12">
    <name type="scientific">Tilletia horrida</name>
    <dbReference type="NCBI Taxonomy" id="155126"/>
    <lineage>
        <taxon>Eukaryota</taxon>
        <taxon>Fungi</taxon>
        <taxon>Dikarya</taxon>
        <taxon>Basidiomycota</taxon>
        <taxon>Ustilaginomycotina</taxon>
        <taxon>Exobasidiomycetes</taxon>
        <taxon>Tilletiales</taxon>
        <taxon>Tilletiaceae</taxon>
        <taxon>Tilletia</taxon>
    </lineage>
</organism>
<dbReference type="GO" id="GO:0004693">
    <property type="term" value="F:cyclin-dependent protein serine/threonine kinase activity"/>
    <property type="evidence" value="ECO:0007669"/>
    <property type="project" value="UniProtKB-EC"/>
</dbReference>
<comment type="caution">
    <text evidence="11">The sequence shown here is derived from an EMBL/GenBank/DDBJ whole genome shotgun (WGS) entry which is preliminary data.</text>
</comment>
<evidence type="ECO:0000256" key="9">
    <source>
        <dbReference type="SAM" id="MobiDB-lite"/>
    </source>
</evidence>
<keyword evidence="7" id="KW-0067">ATP-binding</keyword>
<protein>
    <recommendedName>
        <fullName evidence="8">Cyclin-dependent kinase 1</fullName>
        <ecNumber evidence="2">2.7.11.22</ecNumber>
    </recommendedName>
</protein>
<evidence type="ECO:0000313" key="12">
    <source>
        <dbReference type="Proteomes" id="UP001176521"/>
    </source>
</evidence>
<dbReference type="InterPro" id="IPR011009">
    <property type="entry name" value="Kinase-like_dom_sf"/>
</dbReference>
<feature type="domain" description="Protein kinase" evidence="10">
    <location>
        <begin position="184"/>
        <end position="488"/>
    </location>
</feature>
<dbReference type="GO" id="GO:0010389">
    <property type="term" value="P:regulation of G2/M transition of mitotic cell cycle"/>
    <property type="evidence" value="ECO:0007669"/>
    <property type="project" value="TreeGrafter"/>
</dbReference>
<evidence type="ECO:0000256" key="2">
    <source>
        <dbReference type="ARBA" id="ARBA00012425"/>
    </source>
</evidence>
<dbReference type="GO" id="GO:0005634">
    <property type="term" value="C:nucleus"/>
    <property type="evidence" value="ECO:0007669"/>
    <property type="project" value="TreeGrafter"/>
</dbReference>
<dbReference type="EMBL" id="JAPDMQ010000270">
    <property type="protein sequence ID" value="KAK0528563.1"/>
    <property type="molecule type" value="Genomic_DNA"/>
</dbReference>
<gene>
    <name evidence="11" type="ORF">OC842_004517</name>
</gene>
<evidence type="ECO:0000313" key="11">
    <source>
        <dbReference type="EMBL" id="KAK0528563.1"/>
    </source>
</evidence>
<name>A0AAN6JK19_9BASI</name>
<dbReference type="SMART" id="SM00220">
    <property type="entry name" value="S_TKc"/>
    <property type="match status" value="1"/>
</dbReference>
<evidence type="ECO:0000256" key="3">
    <source>
        <dbReference type="ARBA" id="ARBA00022527"/>
    </source>
</evidence>
<proteinExistence type="inferred from homology"/>
<sequence length="574" mass="62551">MKIDTPDSLPQPAPMSAFLDTRAANGLVRTVSYATQATTIYLSPSPVYDEAGISPPLRPVYDDVGISPTHRLFVEAGIATVPHRYEDAAISPVAAGPLATVSASPSTTSVPLSLENERQAPPQNELSSPIIRRESSSNMNDAATSPIRSLGDNDIVWHFSPGDQTAPGKETFRVPTFWQPFGRYLRGDAIGKGAQGKVYRCRDGLTRQEVAVKVSLCPSPGQPPGSVLREIAAIKEASHANIMSLLAVLWGDGDTVALVFPLAQQDLKMAISLRKEKCIDIPIMKLYLQQILAGLAYLHDVLKVVHLDLKPDNILLSSNHLLRIADFGLSRPIGPAGRQRTVVTMTYRAPEVFFRIGHFAPAIDMFALGVIVTEMLCGGAVPWASSASNPLMCFDSMLDYLGCGPAELWPGADGLPGVWHGHDGVGDDPYYLAKKGKLRFRMRDRKVNTLPCRPEKSAGLVKVRNRLLVLDPDERPRAKSLLNKHPVFREEPRVAKLVRPTFAKRHSAFFLGLLRLSTRASIRVPVVSGLFQLLLAGVAADFTCAQSGDEVAKEVARLVLKEQQKDMQTSATCF</sequence>
<evidence type="ECO:0000256" key="7">
    <source>
        <dbReference type="ARBA" id="ARBA00022840"/>
    </source>
</evidence>
<dbReference type="GO" id="GO:0005524">
    <property type="term" value="F:ATP binding"/>
    <property type="evidence" value="ECO:0007669"/>
    <property type="project" value="UniProtKB-KW"/>
</dbReference>
<evidence type="ECO:0000256" key="6">
    <source>
        <dbReference type="ARBA" id="ARBA00022777"/>
    </source>
</evidence>
<keyword evidence="6" id="KW-0418">Kinase</keyword>
<evidence type="ECO:0000256" key="5">
    <source>
        <dbReference type="ARBA" id="ARBA00022741"/>
    </source>
</evidence>